<dbReference type="CDD" id="cd01536">
    <property type="entry name" value="PBP1_ABC_sugar_binding-like"/>
    <property type="match status" value="1"/>
</dbReference>
<comment type="caution">
    <text evidence="6">The sequence shown here is derived from an EMBL/GenBank/DDBJ whole genome shotgun (WGS) entry which is preliminary data.</text>
</comment>
<comment type="subcellular location">
    <subcellularLocation>
        <location evidence="1">Cell envelope</location>
    </subcellularLocation>
</comment>
<organism evidence="6 7">
    <name type="scientific">Sphaerochaeta halotolerans</name>
    <dbReference type="NCBI Taxonomy" id="2293840"/>
    <lineage>
        <taxon>Bacteria</taxon>
        <taxon>Pseudomonadati</taxon>
        <taxon>Spirochaetota</taxon>
        <taxon>Spirochaetia</taxon>
        <taxon>Spirochaetales</taxon>
        <taxon>Sphaerochaetaceae</taxon>
        <taxon>Sphaerochaeta</taxon>
    </lineage>
</organism>
<feature type="domain" description="Periplasmic binding protein" evidence="5">
    <location>
        <begin position="35"/>
        <end position="296"/>
    </location>
</feature>
<dbReference type="PANTHER" id="PTHR46847:SF1">
    <property type="entry name" value="D-ALLOSE-BINDING PERIPLASMIC PROTEIN-RELATED"/>
    <property type="match status" value="1"/>
</dbReference>
<dbReference type="Pfam" id="PF13407">
    <property type="entry name" value="Peripla_BP_4"/>
    <property type="match status" value="1"/>
</dbReference>
<dbReference type="EMBL" id="QUWK01000001">
    <property type="protein sequence ID" value="RFU96101.1"/>
    <property type="molecule type" value="Genomic_DNA"/>
</dbReference>
<dbReference type="AlphaFoldDB" id="A0A372MJZ7"/>
<feature type="signal peptide" evidence="4">
    <location>
        <begin position="1"/>
        <end position="24"/>
    </location>
</feature>
<dbReference type="PANTHER" id="PTHR46847">
    <property type="entry name" value="D-ALLOSE-BINDING PERIPLASMIC PROTEIN-RELATED"/>
    <property type="match status" value="1"/>
</dbReference>
<evidence type="ECO:0000256" key="2">
    <source>
        <dbReference type="ARBA" id="ARBA00007639"/>
    </source>
</evidence>
<comment type="similarity">
    <text evidence="2">Belongs to the bacterial solute-binding protein 2 family.</text>
</comment>
<reference evidence="7" key="1">
    <citation type="submission" date="2018-08" db="EMBL/GenBank/DDBJ databases">
        <authorList>
            <person name="Grouzdev D.S."/>
            <person name="Krutkina M.S."/>
        </authorList>
    </citation>
    <scope>NUCLEOTIDE SEQUENCE [LARGE SCALE GENOMIC DNA]</scope>
    <source>
        <strain evidence="7">4-11</strain>
    </source>
</reference>
<proteinExistence type="inferred from homology"/>
<name>A0A372MJZ7_9SPIR</name>
<evidence type="ECO:0000313" key="7">
    <source>
        <dbReference type="Proteomes" id="UP000264002"/>
    </source>
</evidence>
<protein>
    <submittedName>
        <fullName evidence="6">Sugar ABC transporter substrate-binding protein</fullName>
    </submittedName>
</protein>
<evidence type="ECO:0000256" key="3">
    <source>
        <dbReference type="ARBA" id="ARBA00022729"/>
    </source>
</evidence>
<evidence type="ECO:0000313" key="6">
    <source>
        <dbReference type="EMBL" id="RFU96101.1"/>
    </source>
</evidence>
<dbReference type="GO" id="GO:0030313">
    <property type="term" value="C:cell envelope"/>
    <property type="evidence" value="ECO:0007669"/>
    <property type="project" value="UniProtKB-SubCell"/>
</dbReference>
<keyword evidence="7" id="KW-1185">Reference proteome</keyword>
<reference evidence="6 7" key="2">
    <citation type="submission" date="2018-09" db="EMBL/GenBank/DDBJ databases">
        <title>Genome of Sphaerochaeta halotolerans strain 4-11.</title>
        <authorList>
            <person name="Nazina T.N."/>
            <person name="Sokolova D.S."/>
        </authorList>
    </citation>
    <scope>NUCLEOTIDE SEQUENCE [LARGE SCALE GENOMIC DNA]</scope>
    <source>
        <strain evidence="6 7">4-11</strain>
    </source>
</reference>
<dbReference type="InterPro" id="IPR028082">
    <property type="entry name" value="Peripla_BP_I"/>
</dbReference>
<dbReference type="Proteomes" id="UP000264002">
    <property type="component" value="Unassembled WGS sequence"/>
</dbReference>
<evidence type="ECO:0000256" key="4">
    <source>
        <dbReference type="SAM" id="SignalP"/>
    </source>
</evidence>
<accession>A0A372MJZ7</accession>
<dbReference type="GO" id="GO:0030246">
    <property type="term" value="F:carbohydrate binding"/>
    <property type="evidence" value="ECO:0007669"/>
    <property type="project" value="UniProtKB-ARBA"/>
</dbReference>
<dbReference type="RefSeq" id="WP_117328920.1">
    <property type="nucleotide sequence ID" value="NZ_QUWK01000001.1"/>
</dbReference>
<keyword evidence="3 4" id="KW-0732">Signal</keyword>
<dbReference type="InterPro" id="IPR025997">
    <property type="entry name" value="SBP_2_dom"/>
</dbReference>
<gene>
    <name evidence="6" type="ORF">DYP60_00575</name>
</gene>
<dbReference type="Gene3D" id="3.40.50.2300">
    <property type="match status" value="2"/>
</dbReference>
<sequence length="332" mass="35894">MMKKIGMFILVVLLVSTFSLSAQGAKEESDTLRLGISLMTYEHEFMQDMLAAVKKYAAENNIELFDVDGRNDVSVQLSGIEDMLNSKNIDGLLLNPVDTDAIAPAVLDANDAGVPVVTMDVGSSKGDVYAHVASNNIEIGKLAGNYAVDLLKERNGNVEGKIVIFGFSKITSMRDRVAGFKEVLADYPAVELIEREPIKLSVDDTLKLAEDTFTTYSNGEIDIYYGSNATTLAGLVAAQGNSGRTDFQLVGVDDDPAFIKALQSADSTLEAFVAQTPTDIGETAVNLIIDAINGKEADKKVVATTITLVTRDSVKDYMKVVEERAELLKAYR</sequence>
<evidence type="ECO:0000256" key="1">
    <source>
        <dbReference type="ARBA" id="ARBA00004196"/>
    </source>
</evidence>
<feature type="chain" id="PRO_5016969013" evidence="4">
    <location>
        <begin position="25"/>
        <end position="332"/>
    </location>
</feature>
<dbReference type="SUPFAM" id="SSF53822">
    <property type="entry name" value="Periplasmic binding protein-like I"/>
    <property type="match status" value="1"/>
</dbReference>
<evidence type="ECO:0000259" key="5">
    <source>
        <dbReference type="Pfam" id="PF13407"/>
    </source>
</evidence>